<dbReference type="GO" id="GO:0061579">
    <property type="term" value="F:N-acyl homoserine lactone synthase activity"/>
    <property type="evidence" value="ECO:0007669"/>
    <property type="project" value="UniProtKB-UniRule"/>
</dbReference>
<dbReference type="PROSITE" id="PS51187">
    <property type="entry name" value="AUTOINDUCER_SYNTH_2"/>
    <property type="match status" value="1"/>
</dbReference>
<dbReference type="GO" id="GO:0007165">
    <property type="term" value="P:signal transduction"/>
    <property type="evidence" value="ECO:0007669"/>
    <property type="project" value="TreeGrafter"/>
</dbReference>
<comment type="catalytic activity">
    <reaction evidence="6 8">
        <text>a fatty acyl-[ACP] + S-adenosyl-L-methionine = an N-acyl-L-homoserine lactone + S-methyl-5'-thioadenosine + holo-[ACP] + H(+)</text>
        <dbReference type="Rhea" id="RHEA:10096"/>
        <dbReference type="Rhea" id="RHEA-COMP:9685"/>
        <dbReference type="Rhea" id="RHEA-COMP:14125"/>
        <dbReference type="ChEBI" id="CHEBI:15378"/>
        <dbReference type="ChEBI" id="CHEBI:17509"/>
        <dbReference type="ChEBI" id="CHEBI:55474"/>
        <dbReference type="ChEBI" id="CHEBI:59789"/>
        <dbReference type="ChEBI" id="CHEBI:64479"/>
        <dbReference type="ChEBI" id="CHEBI:138651"/>
        <dbReference type="EC" id="2.3.1.184"/>
    </reaction>
</comment>
<evidence type="ECO:0000256" key="3">
    <source>
        <dbReference type="ARBA" id="ARBA00022679"/>
    </source>
</evidence>
<evidence type="ECO:0000313" key="9">
    <source>
        <dbReference type="EMBL" id="RBW52713.1"/>
    </source>
</evidence>
<keyword evidence="5 7" id="KW-0071">Autoinducer synthesis</keyword>
<dbReference type="Pfam" id="PF00765">
    <property type="entry name" value="Autoind_synth"/>
    <property type="match status" value="1"/>
</dbReference>
<keyword evidence="2 7" id="KW-0673">Quorum sensing</keyword>
<name>A0A366WTQ7_9RHOB</name>
<gene>
    <name evidence="9" type="ORF">DS909_15805</name>
</gene>
<dbReference type="Proteomes" id="UP000252706">
    <property type="component" value="Unassembled WGS sequence"/>
</dbReference>
<dbReference type="GO" id="GO:0009372">
    <property type="term" value="P:quorum sensing"/>
    <property type="evidence" value="ECO:0007669"/>
    <property type="project" value="UniProtKB-UniRule"/>
</dbReference>
<keyword evidence="3 8" id="KW-0808">Transferase</keyword>
<organism evidence="9 10">
    <name type="scientific">Phaeobacter gallaeciensis</name>
    <dbReference type="NCBI Taxonomy" id="60890"/>
    <lineage>
        <taxon>Bacteria</taxon>
        <taxon>Pseudomonadati</taxon>
        <taxon>Pseudomonadota</taxon>
        <taxon>Alphaproteobacteria</taxon>
        <taxon>Rhodobacterales</taxon>
        <taxon>Roseobacteraceae</taxon>
        <taxon>Phaeobacter</taxon>
    </lineage>
</organism>
<comment type="caution">
    <text evidence="9">The sequence shown here is derived from an EMBL/GenBank/DDBJ whole genome shotgun (WGS) entry which is preliminary data.</text>
</comment>
<dbReference type="InterPro" id="IPR018311">
    <property type="entry name" value="Autoind_synth_CS"/>
</dbReference>
<dbReference type="EMBL" id="QOCE01000038">
    <property type="protein sequence ID" value="RBW52713.1"/>
    <property type="molecule type" value="Genomic_DNA"/>
</dbReference>
<evidence type="ECO:0000313" key="10">
    <source>
        <dbReference type="Proteomes" id="UP000252706"/>
    </source>
</evidence>
<dbReference type="OrthoDB" id="6169313at2"/>
<evidence type="ECO:0000256" key="6">
    <source>
        <dbReference type="ARBA" id="ARBA00048576"/>
    </source>
</evidence>
<keyword evidence="4 8" id="KW-0949">S-adenosyl-L-methionine</keyword>
<evidence type="ECO:0000256" key="5">
    <source>
        <dbReference type="ARBA" id="ARBA00022929"/>
    </source>
</evidence>
<dbReference type="PRINTS" id="PR01549">
    <property type="entry name" value="AUTOINDCRSYN"/>
</dbReference>
<evidence type="ECO:0000256" key="4">
    <source>
        <dbReference type="ARBA" id="ARBA00022691"/>
    </source>
</evidence>
<dbReference type="PANTHER" id="PTHR39322">
    <property type="entry name" value="ACYL-HOMOSERINE-LACTONE SYNTHASE"/>
    <property type="match status" value="1"/>
</dbReference>
<dbReference type="PROSITE" id="PS00949">
    <property type="entry name" value="AUTOINDUCER_SYNTH_1"/>
    <property type="match status" value="1"/>
</dbReference>
<evidence type="ECO:0000256" key="7">
    <source>
        <dbReference type="PROSITE-ProRule" id="PRU00533"/>
    </source>
</evidence>
<dbReference type="InterPro" id="IPR016181">
    <property type="entry name" value="Acyl_CoA_acyltransferase"/>
</dbReference>
<protein>
    <recommendedName>
        <fullName evidence="1 8">Acyl-homoserine-lactone synthase</fullName>
        <ecNumber evidence="1 8">2.3.1.184</ecNumber>
    </recommendedName>
    <alternativeName>
        <fullName evidence="8">Autoinducer synthesis protein</fullName>
    </alternativeName>
</protein>
<accession>A0A366WTQ7</accession>
<reference evidence="9 10" key="1">
    <citation type="submission" date="2018-07" db="EMBL/GenBank/DDBJ databases">
        <title>Modular assembly of carbohydrate-degrading microbial communities in the ocean.</title>
        <authorList>
            <person name="Enke T.N."/>
            <person name="Datta M.S."/>
            <person name="Schwartzman J.A."/>
            <person name="Cermak N."/>
            <person name="Schmitz D.A."/>
            <person name="Barrere J."/>
            <person name="Cordero O.X."/>
        </authorList>
    </citation>
    <scope>NUCLEOTIDE SEQUENCE [LARGE SCALE GENOMIC DNA]</scope>
    <source>
        <strain evidence="9 10">C3M10</strain>
    </source>
</reference>
<sequence>MIIVIDSLNKHMFTEVLDEMFRLRARVFGDRLGWDVNIVDGKEIDEFDHLDPAFVVGLDDEGHVVAAVRALQTTGPHMLSDVFHDILDGEAPLRSATVWESTRFCVDTQRLNRGKSKNSVSYATCELMIGSLEYARRAGIQDIITVIDPIMDRVLKRSNNAPYGYVGKTVPMGKVAALAAMLDCSEDRIDRVREFAGITHDVFLTEEEALKVFSKSHPITTEVQDQPTPANQDTKPLTMLEKYFAEQMQAAQSEEDVQAVLKLIEAVSATNPPTQRQVLSQVPQALTNEA</sequence>
<dbReference type="RefSeq" id="WP_113824429.1">
    <property type="nucleotide sequence ID" value="NZ_QOCE01000038.1"/>
</dbReference>
<evidence type="ECO:0000256" key="1">
    <source>
        <dbReference type="ARBA" id="ARBA00012340"/>
    </source>
</evidence>
<comment type="similarity">
    <text evidence="7 8">Belongs to the autoinducer synthase family.</text>
</comment>
<dbReference type="InterPro" id="IPR001690">
    <property type="entry name" value="Autoind_synthase"/>
</dbReference>
<evidence type="ECO:0000256" key="2">
    <source>
        <dbReference type="ARBA" id="ARBA00022654"/>
    </source>
</evidence>
<dbReference type="PANTHER" id="PTHR39322:SF1">
    <property type="entry name" value="ISOVALERYL-HOMOSERINE LACTONE SYNTHASE"/>
    <property type="match status" value="1"/>
</dbReference>
<dbReference type="AlphaFoldDB" id="A0A366WTQ7"/>
<dbReference type="EC" id="2.3.1.184" evidence="1 8"/>
<evidence type="ECO:0000256" key="8">
    <source>
        <dbReference type="RuleBase" id="RU361135"/>
    </source>
</evidence>
<dbReference type="SUPFAM" id="SSF55729">
    <property type="entry name" value="Acyl-CoA N-acyltransferases (Nat)"/>
    <property type="match status" value="1"/>
</dbReference>
<dbReference type="Gene3D" id="3.40.630.30">
    <property type="match status" value="1"/>
</dbReference>
<proteinExistence type="inferred from homology"/>